<dbReference type="PROSITE" id="PS51186">
    <property type="entry name" value="GNAT"/>
    <property type="match status" value="1"/>
</dbReference>
<dbReference type="Proteomes" id="UP000310334">
    <property type="component" value="Unassembled WGS sequence"/>
</dbReference>
<dbReference type="EMBL" id="SSNT01000040">
    <property type="protein sequence ID" value="THF74184.1"/>
    <property type="molecule type" value="Genomic_DNA"/>
</dbReference>
<dbReference type="SUPFAM" id="SSF55729">
    <property type="entry name" value="Acyl-CoA N-acyltransferases (Nat)"/>
    <property type="match status" value="1"/>
</dbReference>
<keyword evidence="2" id="KW-1185">Reference proteome</keyword>
<keyword evidence="1" id="KW-0808">Transferase</keyword>
<comment type="caution">
    <text evidence="1">The sequence shown here is derived from an EMBL/GenBank/DDBJ whole genome shotgun (WGS) entry which is preliminary data.</text>
</comment>
<dbReference type="CDD" id="cd04301">
    <property type="entry name" value="NAT_SF"/>
    <property type="match status" value="1"/>
</dbReference>
<proteinExistence type="predicted"/>
<name>A0A4S4BI74_9BACI</name>
<dbReference type="InterPro" id="IPR016181">
    <property type="entry name" value="Acyl_CoA_acyltransferase"/>
</dbReference>
<evidence type="ECO:0000313" key="2">
    <source>
        <dbReference type="Proteomes" id="UP000310334"/>
    </source>
</evidence>
<dbReference type="Gene3D" id="3.40.630.30">
    <property type="match status" value="1"/>
</dbReference>
<dbReference type="AlphaFoldDB" id="A0A4S4BI74"/>
<dbReference type="OrthoDB" id="46888at2"/>
<dbReference type="GO" id="GO:0016747">
    <property type="term" value="F:acyltransferase activity, transferring groups other than amino-acyl groups"/>
    <property type="evidence" value="ECO:0007669"/>
    <property type="project" value="InterPro"/>
</dbReference>
<gene>
    <name evidence="1" type="ORF">E6W99_25625</name>
</gene>
<sequence>MIQYLDITQRSVAKKVLDVQIPSYQVEAEIIGFNGIPQLNDSVESLMTSSEIFYGYFVDTSLAGAIAFVLEDNVLDIHRLIVHPNYFRKGIGESLVQYILNLDTAVKKYIVRTGTKNIPAKNLYKKFGFIEKEDEEVAPNVFLTIFESDRLTL</sequence>
<dbReference type="RefSeq" id="WP_136359169.1">
    <property type="nucleotide sequence ID" value="NZ_CP046266.1"/>
</dbReference>
<reference evidence="1 2" key="1">
    <citation type="submission" date="2019-04" db="EMBL/GenBank/DDBJ databases">
        <title>Bacillus sediminilitoris sp. nov., isolated from a tidal flat sediment on the East China Sea.</title>
        <authorList>
            <person name="Wei Y."/>
            <person name="Mao H."/>
            <person name="Fang J."/>
        </authorList>
    </citation>
    <scope>NUCLEOTIDE SEQUENCE [LARGE SCALE GENOMIC DNA]</scope>
    <source>
        <strain evidence="1 2">DSL-17</strain>
    </source>
</reference>
<dbReference type="InterPro" id="IPR000182">
    <property type="entry name" value="GNAT_dom"/>
</dbReference>
<evidence type="ECO:0000313" key="1">
    <source>
        <dbReference type="EMBL" id="THF74184.1"/>
    </source>
</evidence>
<protein>
    <submittedName>
        <fullName evidence="1">GNAT family N-acetyltransferase</fullName>
    </submittedName>
</protein>
<dbReference type="Pfam" id="PF00583">
    <property type="entry name" value="Acetyltransf_1"/>
    <property type="match status" value="1"/>
</dbReference>
<organism evidence="1 2">
    <name type="scientific">Metabacillus sediminilitoris</name>
    <dbReference type="NCBI Taxonomy" id="2567941"/>
    <lineage>
        <taxon>Bacteria</taxon>
        <taxon>Bacillati</taxon>
        <taxon>Bacillota</taxon>
        <taxon>Bacilli</taxon>
        <taxon>Bacillales</taxon>
        <taxon>Bacillaceae</taxon>
        <taxon>Metabacillus</taxon>
    </lineage>
</organism>
<accession>A0A4S4BI74</accession>